<keyword evidence="2 5" id="KW-0812">Transmembrane</keyword>
<evidence type="ECO:0000313" key="7">
    <source>
        <dbReference type="EMBL" id="SVB37029.1"/>
    </source>
</evidence>
<feature type="transmembrane region" description="Helical" evidence="5">
    <location>
        <begin position="35"/>
        <end position="55"/>
    </location>
</feature>
<gene>
    <name evidence="7" type="ORF">METZ01_LOCUS189883</name>
</gene>
<feature type="domain" description="EamA" evidence="6">
    <location>
        <begin position="6"/>
        <end position="136"/>
    </location>
</feature>
<dbReference type="Pfam" id="PF00892">
    <property type="entry name" value="EamA"/>
    <property type="match status" value="2"/>
</dbReference>
<feature type="transmembrane region" description="Helical" evidence="5">
    <location>
        <begin position="234"/>
        <end position="252"/>
    </location>
</feature>
<keyword evidence="3 5" id="KW-1133">Transmembrane helix</keyword>
<feature type="transmembrane region" description="Helical" evidence="5">
    <location>
        <begin position="258"/>
        <end position="275"/>
    </location>
</feature>
<dbReference type="GO" id="GO:0016020">
    <property type="term" value="C:membrane"/>
    <property type="evidence" value="ECO:0007669"/>
    <property type="project" value="UniProtKB-SubCell"/>
</dbReference>
<feature type="transmembrane region" description="Helical" evidence="5">
    <location>
        <begin position="97"/>
        <end position="113"/>
    </location>
</feature>
<evidence type="ECO:0000256" key="5">
    <source>
        <dbReference type="SAM" id="Phobius"/>
    </source>
</evidence>
<feature type="transmembrane region" description="Helical" evidence="5">
    <location>
        <begin position="176"/>
        <end position="196"/>
    </location>
</feature>
<dbReference type="InterPro" id="IPR000620">
    <property type="entry name" value="EamA_dom"/>
</dbReference>
<evidence type="ECO:0000256" key="1">
    <source>
        <dbReference type="ARBA" id="ARBA00004141"/>
    </source>
</evidence>
<sequence>MTGNLKGAAWLMTAVVGMAVQSALVKWLGQNIESIQIMFLRGAIGLLMVLPLLLRPSVRIYTGNIKLHILRAIAGVLSMFCWFYALTRLSLAEATSYSFTMPLFLTVLAWGLLKEKPEWRVWCATVIGFCGVLIMMRPTQVTMELATLSGLAAASFHALAAILIKTLSNKESAVHLLLYFPIVAIVILAVPALVRWEDPSLIEWFGLIGVAGLGVQTQWSFIRACRLADMSVIAPFDYSRLLFAAILGYVFFVEIPDYWTIAGAVVIVLTTLYVARRGATS</sequence>
<feature type="domain" description="EamA" evidence="6">
    <location>
        <begin position="148"/>
        <end position="274"/>
    </location>
</feature>
<evidence type="ECO:0000256" key="4">
    <source>
        <dbReference type="ARBA" id="ARBA00023136"/>
    </source>
</evidence>
<dbReference type="PANTHER" id="PTHR22911:SF6">
    <property type="entry name" value="SOLUTE CARRIER FAMILY 35 MEMBER G1"/>
    <property type="match status" value="1"/>
</dbReference>
<feature type="transmembrane region" description="Helical" evidence="5">
    <location>
        <begin position="202"/>
        <end position="222"/>
    </location>
</feature>
<dbReference type="PANTHER" id="PTHR22911">
    <property type="entry name" value="ACYL-MALONYL CONDENSING ENZYME-RELATED"/>
    <property type="match status" value="1"/>
</dbReference>
<feature type="transmembrane region" description="Helical" evidence="5">
    <location>
        <begin position="67"/>
        <end position="85"/>
    </location>
</feature>
<dbReference type="EMBL" id="UINC01039080">
    <property type="protein sequence ID" value="SVB37029.1"/>
    <property type="molecule type" value="Genomic_DNA"/>
</dbReference>
<feature type="transmembrane region" description="Helical" evidence="5">
    <location>
        <begin position="145"/>
        <end position="164"/>
    </location>
</feature>
<organism evidence="7">
    <name type="scientific">marine metagenome</name>
    <dbReference type="NCBI Taxonomy" id="408172"/>
    <lineage>
        <taxon>unclassified sequences</taxon>
        <taxon>metagenomes</taxon>
        <taxon>ecological metagenomes</taxon>
    </lineage>
</organism>
<feature type="transmembrane region" description="Helical" evidence="5">
    <location>
        <begin position="120"/>
        <end position="139"/>
    </location>
</feature>
<comment type="subcellular location">
    <subcellularLocation>
        <location evidence="1">Membrane</location>
        <topology evidence="1">Multi-pass membrane protein</topology>
    </subcellularLocation>
</comment>
<evidence type="ECO:0000256" key="2">
    <source>
        <dbReference type="ARBA" id="ARBA00022692"/>
    </source>
</evidence>
<dbReference type="InterPro" id="IPR037185">
    <property type="entry name" value="EmrE-like"/>
</dbReference>
<dbReference type="AlphaFoldDB" id="A0A382DFU2"/>
<feature type="transmembrane region" description="Helical" evidence="5">
    <location>
        <begin position="7"/>
        <end position="29"/>
    </location>
</feature>
<evidence type="ECO:0000259" key="6">
    <source>
        <dbReference type="Pfam" id="PF00892"/>
    </source>
</evidence>
<reference evidence="7" key="1">
    <citation type="submission" date="2018-05" db="EMBL/GenBank/DDBJ databases">
        <authorList>
            <person name="Lanie J.A."/>
            <person name="Ng W.-L."/>
            <person name="Kazmierczak K.M."/>
            <person name="Andrzejewski T.M."/>
            <person name="Davidsen T.M."/>
            <person name="Wayne K.J."/>
            <person name="Tettelin H."/>
            <person name="Glass J.I."/>
            <person name="Rusch D."/>
            <person name="Podicherti R."/>
            <person name="Tsui H.-C.T."/>
            <person name="Winkler M.E."/>
        </authorList>
    </citation>
    <scope>NUCLEOTIDE SEQUENCE</scope>
</reference>
<protein>
    <recommendedName>
        <fullName evidence="6">EamA domain-containing protein</fullName>
    </recommendedName>
</protein>
<dbReference type="SUPFAM" id="SSF103481">
    <property type="entry name" value="Multidrug resistance efflux transporter EmrE"/>
    <property type="match status" value="2"/>
</dbReference>
<accession>A0A382DFU2</accession>
<keyword evidence="4 5" id="KW-0472">Membrane</keyword>
<proteinExistence type="predicted"/>
<evidence type="ECO:0000256" key="3">
    <source>
        <dbReference type="ARBA" id="ARBA00022989"/>
    </source>
</evidence>
<name>A0A382DFU2_9ZZZZ</name>